<reference evidence="4" key="1">
    <citation type="journal article" date="2019" name="Int. J. Syst. Evol. Microbiol.">
        <title>The Global Catalogue of Microorganisms (GCM) 10K type strain sequencing project: providing services to taxonomists for standard genome sequencing and annotation.</title>
        <authorList>
            <consortium name="The Broad Institute Genomics Platform"/>
            <consortium name="The Broad Institute Genome Sequencing Center for Infectious Disease"/>
            <person name="Wu L."/>
            <person name="Ma J."/>
        </authorList>
    </citation>
    <scope>NUCLEOTIDE SEQUENCE [LARGE SCALE GENOMIC DNA]</scope>
    <source>
        <strain evidence="4">CGMCC 1.15928</strain>
    </source>
</reference>
<dbReference type="PANTHER" id="PTHR48106:SF18">
    <property type="entry name" value="QUINONE OXIDOREDUCTASE PIG3"/>
    <property type="match status" value="1"/>
</dbReference>
<gene>
    <name evidence="3" type="ORF">GCM10011503_27430</name>
</gene>
<name>A0ABQ1JTA6_9PROT</name>
<evidence type="ECO:0000313" key="4">
    <source>
        <dbReference type="Proteomes" id="UP000628854"/>
    </source>
</evidence>
<evidence type="ECO:0000313" key="3">
    <source>
        <dbReference type="EMBL" id="GGB77170.1"/>
    </source>
</evidence>
<sequence>MANTIPDSAIQLRSEVKSSGELELSLVEMPVPTPGENDILIRVEATPINPSDLGLLVGAADLSTAVQSGTADRPVITAKVPAPAMRAMKARVDQSLPVGNEGAGTVVAAGSSDAAQALMGKLVTGLGGEFYGEYRMLNVAQVMELPEGATARDGASCFVNPLTALSFPETMRMEGHKGLVHTAAASNLGQMLNKICIADGVPLVNIVRKPEQEQILRDIGAKYIVNSSSDSFMQDLIAALAETKATLGFDAIGGGPLTGQILTAMEAAANMGAEYSRYGSAQHKQVYVYGRLDMSPTIIPPGVGMAWGTGGYLLTYFLQKIGAEGRAKLRKRVMDELKTTFASHYTDEISLKEALNLDTLKSYNAKRTGEKFLINPTL</sequence>
<comment type="caution">
    <text evidence="3">The sequence shown here is derived from an EMBL/GenBank/DDBJ whole genome shotgun (WGS) entry which is preliminary data.</text>
</comment>
<accession>A0ABQ1JTA6</accession>
<dbReference type="Gene3D" id="3.40.50.720">
    <property type="entry name" value="NAD(P)-binding Rossmann-like Domain"/>
    <property type="match status" value="1"/>
</dbReference>
<dbReference type="Gene3D" id="3.90.180.10">
    <property type="entry name" value="Medium-chain alcohol dehydrogenases, catalytic domain"/>
    <property type="match status" value="1"/>
</dbReference>
<keyword evidence="2" id="KW-0560">Oxidoreductase</keyword>
<evidence type="ECO:0000256" key="2">
    <source>
        <dbReference type="ARBA" id="ARBA00023002"/>
    </source>
</evidence>
<proteinExistence type="predicted"/>
<dbReference type="InterPro" id="IPR036291">
    <property type="entry name" value="NAD(P)-bd_dom_sf"/>
</dbReference>
<keyword evidence="1" id="KW-0521">NADP</keyword>
<evidence type="ECO:0000256" key="1">
    <source>
        <dbReference type="ARBA" id="ARBA00022857"/>
    </source>
</evidence>
<dbReference type="InterPro" id="IPR011032">
    <property type="entry name" value="GroES-like_sf"/>
</dbReference>
<dbReference type="PANTHER" id="PTHR48106">
    <property type="entry name" value="QUINONE OXIDOREDUCTASE PIG3-RELATED"/>
    <property type="match status" value="1"/>
</dbReference>
<dbReference type="Proteomes" id="UP000628854">
    <property type="component" value="Unassembled WGS sequence"/>
</dbReference>
<dbReference type="SUPFAM" id="SSF50129">
    <property type="entry name" value="GroES-like"/>
    <property type="match status" value="1"/>
</dbReference>
<dbReference type="CDD" id="cd08291">
    <property type="entry name" value="ETR_like_1"/>
    <property type="match status" value="1"/>
</dbReference>
<dbReference type="SUPFAM" id="SSF51735">
    <property type="entry name" value="NAD(P)-binding Rossmann-fold domains"/>
    <property type="match status" value="1"/>
</dbReference>
<protein>
    <submittedName>
        <fullName evidence="3">NADH oxidoreductase</fullName>
    </submittedName>
</protein>
<dbReference type="EMBL" id="BMKF01000002">
    <property type="protein sequence ID" value="GGB77170.1"/>
    <property type="molecule type" value="Genomic_DNA"/>
</dbReference>
<keyword evidence="4" id="KW-1185">Reference proteome</keyword>
<organism evidence="3 4">
    <name type="scientific">Henriciella pelagia</name>
    <dbReference type="NCBI Taxonomy" id="1977912"/>
    <lineage>
        <taxon>Bacteria</taxon>
        <taxon>Pseudomonadati</taxon>
        <taxon>Pseudomonadota</taxon>
        <taxon>Alphaproteobacteria</taxon>
        <taxon>Hyphomonadales</taxon>
        <taxon>Hyphomonadaceae</taxon>
        <taxon>Henriciella</taxon>
    </lineage>
</organism>
<dbReference type="RefSeq" id="WP_095380810.1">
    <property type="nucleotide sequence ID" value="NZ_BMKF01000002.1"/>
</dbReference>